<sequence>MNKKQRDEQKYNPRPRRGRSRRPGGRRDRIPVRDVSEERRARIEQWNREKEQEELDNMDNADINYKNESNENEFAPNKDEYYN</sequence>
<evidence type="ECO:0000313" key="3">
    <source>
        <dbReference type="Proteomes" id="UP000824120"/>
    </source>
</evidence>
<dbReference type="AlphaFoldDB" id="A0A9J5ZXA5"/>
<evidence type="ECO:0000313" key="2">
    <source>
        <dbReference type="EMBL" id="KAG5616950.1"/>
    </source>
</evidence>
<proteinExistence type="predicted"/>
<dbReference type="Proteomes" id="UP000824120">
    <property type="component" value="Chromosome 3"/>
</dbReference>
<feature type="compositionally biased region" description="Basic and acidic residues" evidence="1">
    <location>
        <begin position="25"/>
        <end position="51"/>
    </location>
</feature>
<accession>A0A9J5ZXA5</accession>
<reference evidence="2 3" key="1">
    <citation type="submission" date="2020-09" db="EMBL/GenBank/DDBJ databases">
        <title>De no assembly of potato wild relative species, Solanum commersonii.</title>
        <authorList>
            <person name="Cho K."/>
        </authorList>
    </citation>
    <scope>NUCLEOTIDE SEQUENCE [LARGE SCALE GENOMIC DNA]</scope>
    <source>
        <strain evidence="2">LZ3.2</strain>
        <tissue evidence="2">Leaf</tissue>
    </source>
</reference>
<keyword evidence="3" id="KW-1185">Reference proteome</keyword>
<feature type="region of interest" description="Disordered" evidence="1">
    <location>
        <begin position="1"/>
        <end position="83"/>
    </location>
</feature>
<organism evidence="2 3">
    <name type="scientific">Solanum commersonii</name>
    <name type="common">Commerson's wild potato</name>
    <name type="synonym">Commerson's nightshade</name>
    <dbReference type="NCBI Taxonomy" id="4109"/>
    <lineage>
        <taxon>Eukaryota</taxon>
        <taxon>Viridiplantae</taxon>
        <taxon>Streptophyta</taxon>
        <taxon>Embryophyta</taxon>
        <taxon>Tracheophyta</taxon>
        <taxon>Spermatophyta</taxon>
        <taxon>Magnoliopsida</taxon>
        <taxon>eudicotyledons</taxon>
        <taxon>Gunneridae</taxon>
        <taxon>Pentapetalae</taxon>
        <taxon>asterids</taxon>
        <taxon>lamiids</taxon>
        <taxon>Solanales</taxon>
        <taxon>Solanaceae</taxon>
        <taxon>Solanoideae</taxon>
        <taxon>Solaneae</taxon>
        <taxon>Solanum</taxon>
    </lineage>
</organism>
<feature type="compositionally biased region" description="Basic residues" evidence="1">
    <location>
        <begin position="13"/>
        <end position="24"/>
    </location>
</feature>
<dbReference type="EMBL" id="JACXVP010000003">
    <property type="protein sequence ID" value="KAG5616950.1"/>
    <property type="molecule type" value="Genomic_DNA"/>
</dbReference>
<protein>
    <submittedName>
        <fullName evidence="2">Uncharacterized protein</fullName>
    </submittedName>
</protein>
<name>A0A9J5ZXA5_SOLCO</name>
<evidence type="ECO:0000256" key="1">
    <source>
        <dbReference type="SAM" id="MobiDB-lite"/>
    </source>
</evidence>
<gene>
    <name evidence="2" type="ORF">H5410_016774</name>
</gene>
<comment type="caution">
    <text evidence="2">The sequence shown here is derived from an EMBL/GenBank/DDBJ whole genome shotgun (WGS) entry which is preliminary data.</text>
</comment>
<feature type="compositionally biased region" description="Basic and acidic residues" evidence="1">
    <location>
        <begin position="1"/>
        <end position="11"/>
    </location>
</feature>